<gene>
    <name evidence="1" type="ORF">HUJ06_006792</name>
</gene>
<name>A0A822YU22_NELNU</name>
<reference evidence="1 2" key="1">
    <citation type="journal article" date="2020" name="Mol. Biol. Evol.">
        <title>Distinct Expression and Methylation Patterns for Genes with Different Fates following a Single Whole-Genome Duplication in Flowering Plants.</title>
        <authorList>
            <person name="Shi T."/>
            <person name="Rahmani R.S."/>
            <person name="Gugger P.F."/>
            <person name="Wang M."/>
            <person name="Li H."/>
            <person name="Zhang Y."/>
            <person name="Li Z."/>
            <person name="Wang Q."/>
            <person name="Van de Peer Y."/>
            <person name="Marchal K."/>
            <person name="Chen J."/>
        </authorList>
    </citation>
    <scope>NUCLEOTIDE SEQUENCE [LARGE SCALE GENOMIC DNA]</scope>
    <source>
        <tissue evidence="1">Leaf</tissue>
    </source>
</reference>
<organism evidence="1 2">
    <name type="scientific">Nelumbo nucifera</name>
    <name type="common">Sacred lotus</name>
    <dbReference type="NCBI Taxonomy" id="4432"/>
    <lineage>
        <taxon>Eukaryota</taxon>
        <taxon>Viridiplantae</taxon>
        <taxon>Streptophyta</taxon>
        <taxon>Embryophyta</taxon>
        <taxon>Tracheophyta</taxon>
        <taxon>Spermatophyta</taxon>
        <taxon>Magnoliopsida</taxon>
        <taxon>Proteales</taxon>
        <taxon>Nelumbonaceae</taxon>
        <taxon>Nelumbo</taxon>
    </lineage>
</organism>
<dbReference type="EMBL" id="DUZY01000004">
    <property type="protein sequence ID" value="DAD36152.1"/>
    <property type="molecule type" value="Genomic_DNA"/>
</dbReference>
<keyword evidence="2" id="KW-1185">Reference proteome</keyword>
<dbReference type="AlphaFoldDB" id="A0A822YU22"/>
<protein>
    <submittedName>
        <fullName evidence="1">Uncharacterized protein</fullName>
    </submittedName>
</protein>
<comment type="caution">
    <text evidence="1">The sequence shown here is derived from an EMBL/GenBank/DDBJ whole genome shotgun (WGS) entry which is preliminary data.</text>
</comment>
<accession>A0A822YU22</accession>
<evidence type="ECO:0000313" key="1">
    <source>
        <dbReference type="EMBL" id="DAD36152.1"/>
    </source>
</evidence>
<sequence>MPCMWFKLPGWRPELLEHQGELNIGIVDSLLHRLAGMVVVLMIWMHSS</sequence>
<dbReference type="Proteomes" id="UP000607653">
    <property type="component" value="Unassembled WGS sequence"/>
</dbReference>
<proteinExistence type="predicted"/>
<evidence type="ECO:0000313" key="2">
    <source>
        <dbReference type="Proteomes" id="UP000607653"/>
    </source>
</evidence>